<evidence type="ECO:0000313" key="1">
    <source>
        <dbReference type="EMBL" id="ARF57841.1"/>
    </source>
</evidence>
<organism evidence="1 2">
    <name type="scientific">Streptomyces gilvosporeus</name>
    <dbReference type="NCBI Taxonomy" id="553510"/>
    <lineage>
        <taxon>Bacteria</taxon>
        <taxon>Bacillati</taxon>
        <taxon>Actinomycetota</taxon>
        <taxon>Actinomycetes</taxon>
        <taxon>Kitasatosporales</taxon>
        <taxon>Streptomycetaceae</taxon>
        <taxon>Streptomyces</taxon>
    </lineage>
</organism>
<sequence>MQGRAQRGFGMSDLVIAAGGGGDPLGATIAAHTITSDTGPPLIATYAWERPEVDPTPGPLGRADFTGLGQDPAGSVFTPASAAVAPAGSTLPALAETLPARLLMLDPTQGLTSLARQIEGMAAAAGGRVRIVDIGGDILTHGDEETLCSPLVDAYTMAACHLAGVSATVYLAGPGTDGEIPQETLLERLAGRYLTPDTHAVGQAAAALRWHPSEASALFAAAVNGARGTVRTVVRTIPLTDASARIYYLSLPEAIDRNPIAQALLDHRPAPLEEAADLSHKLTGIHEIDRERKRPARAMTCTVPTDRHRALRNIRAAADGADHTTLRFAARTLGLTWADIPALRDLLNAFGPLLPLT</sequence>
<dbReference type="AlphaFoldDB" id="A0A1V0TY60"/>
<dbReference type="STRING" id="553510.B1H19_29870"/>
<dbReference type="Pfam" id="PF06626">
    <property type="entry name" value="DUF1152"/>
    <property type="match status" value="1"/>
</dbReference>
<proteinExistence type="predicted"/>
<gene>
    <name evidence="1" type="ORF">B1H19_29870</name>
</gene>
<accession>A0A1V0TY60</accession>
<dbReference type="Proteomes" id="UP000192726">
    <property type="component" value="Chromosome"/>
</dbReference>
<protein>
    <recommendedName>
        <fullName evidence="3">DUF1152 domain-containing protein</fullName>
    </recommendedName>
</protein>
<evidence type="ECO:0008006" key="3">
    <source>
        <dbReference type="Google" id="ProtNLM"/>
    </source>
</evidence>
<evidence type="ECO:0000313" key="2">
    <source>
        <dbReference type="Proteomes" id="UP000192726"/>
    </source>
</evidence>
<reference evidence="1 2" key="1">
    <citation type="submission" date="2017-04" db="EMBL/GenBank/DDBJ databases">
        <title>Complete Genome Sequence of Streptomyces gilvosporeus F607, a Capable Producer of Natamycin.</title>
        <authorList>
            <person name="Zong G."/>
            <person name="Zhong C."/>
            <person name="Fu J."/>
            <person name="Qin R."/>
            <person name="Cao G."/>
        </authorList>
    </citation>
    <scope>NUCLEOTIDE SEQUENCE [LARGE SCALE GENOMIC DNA]</scope>
    <source>
        <strain evidence="1 2">F607</strain>
    </source>
</reference>
<dbReference type="InterPro" id="IPR010581">
    <property type="entry name" value="DUF1152"/>
</dbReference>
<dbReference type="KEGG" id="sgv:B1H19_29870"/>
<name>A0A1V0TY60_9ACTN</name>
<keyword evidence="2" id="KW-1185">Reference proteome</keyword>
<dbReference type="EMBL" id="CP020569">
    <property type="protein sequence ID" value="ARF57841.1"/>
    <property type="molecule type" value="Genomic_DNA"/>
</dbReference>